<dbReference type="NCBIfam" id="TIGR01382">
    <property type="entry name" value="PfpI"/>
    <property type="match status" value="1"/>
</dbReference>
<dbReference type="RefSeq" id="WP_350347045.1">
    <property type="nucleotide sequence ID" value="NZ_CP158374.1"/>
</dbReference>
<comment type="similarity">
    <text evidence="1">Belongs to the peptidase C56 family.</text>
</comment>
<reference evidence="3" key="1">
    <citation type="submission" date="2024-05" db="EMBL/GenBank/DDBJ databases">
        <authorList>
            <person name="Yu L."/>
        </authorList>
    </citation>
    <scope>NUCLEOTIDE SEQUENCE</scope>
    <source>
        <strain evidence="3">G08B096</strain>
    </source>
</reference>
<protein>
    <submittedName>
        <fullName evidence="3">Type 1 glutamine amidotransferase domain-containing protein</fullName>
    </submittedName>
</protein>
<dbReference type="InterPro" id="IPR002818">
    <property type="entry name" value="DJ-1/PfpI"/>
</dbReference>
<feature type="domain" description="DJ-1/PfpI" evidence="2">
    <location>
        <begin position="8"/>
        <end position="175"/>
    </location>
</feature>
<sequence length="187" mass="20270">MAERLDGKRIAFLLMDGVEQVEFTEPWEALERAGAALELVSPTEGTVLGFHGVDKADTFDVDRDVADASATDYDALVLPGGVVNADHLRMDEHAVRFVREFFEGHKPVAAICHAPWILIDAGVARGRSLTSYPSLATDLRNAGADWSDEEVVVDQGLVTSRRPDDLPAFIAKTIEEIAEGEHAGQTA</sequence>
<dbReference type="EMBL" id="CP158374">
    <property type="protein sequence ID" value="XBX81019.1"/>
    <property type="molecule type" value="Genomic_DNA"/>
</dbReference>
<dbReference type="SUPFAM" id="SSF52317">
    <property type="entry name" value="Class I glutamine amidotransferase-like"/>
    <property type="match status" value="1"/>
</dbReference>
<dbReference type="Pfam" id="PF01965">
    <property type="entry name" value="DJ-1_PfpI"/>
    <property type="match status" value="1"/>
</dbReference>
<dbReference type="PROSITE" id="PS51276">
    <property type="entry name" value="PEPTIDASE_C56_PFPI"/>
    <property type="match status" value="1"/>
</dbReference>
<evidence type="ECO:0000313" key="3">
    <source>
        <dbReference type="EMBL" id="XBX81019.1"/>
    </source>
</evidence>
<gene>
    <name evidence="3" type="ORF">ABIQ69_10380</name>
</gene>
<dbReference type="PANTHER" id="PTHR42733:SF12">
    <property type="entry name" value="PROTEINASE"/>
    <property type="match status" value="1"/>
</dbReference>
<dbReference type="CDD" id="cd03134">
    <property type="entry name" value="GATase1_PfpI_like"/>
    <property type="match status" value="1"/>
</dbReference>
<proteinExistence type="inferred from homology"/>
<keyword evidence="3" id="KW-0315">Glutamine amidotransferase</keyword>
<dbReference type="AlphaFoldDB" id="A0AAU7W3V4"/>
<evidence type="ECO:0000256" key="1">
    <source>
        <dbReference type="ARBA" id="ARBA00008542"/>
    </source>
</evidence>
<dbReference type="InterPro" id="IPR006286">
    <property type="entry name" value="C56_PfpI-like"/>
</dbReference>
<organism evidence="3">
    <name type="scientific">Agromyces sp. G08B096</name>
    <dbReference type="NCBI Taxonomy" id="3156399"/>
    <lineage>
        <taxon>Bacteria</taxon>
        <taxon>Bacillati</taxon>
        <taxon>Actinomycetota</taxon>
        <taxon>Actinomycetes</taxon>
        <taxon>Micrococcales</taxon>
        <taxon>Microbacteriaceae</taxon>
        <taxon>Agromyces</taxon>
    </lineage>
</organism>
<dbReference type="PANTHER" id="PTHR42733">
    <property type="entry name" value="DJ-1 PROTEIN"/>
    <property type="match status" value="1"/>
</dbReference>
<evidence type="ECO:0000259" key="2">
    <source>
        <dbReference type="Pfam" id="PF01965"/>
    </source>
</evidence>
<accession>A0AAU7W3V4</accession>
<name>A0AAU7W3V4_9MICO</name>
<dbReference type="Gene3D" id="3.40.50.880">
    <property type="match status" value="1"/>
</dbReference>
<dbReference type="InterPro" id="IPR029062">
    <property type="entry name" value="Class_I_gatase-like"/>
</dbReference>